<evidence type="ECO:0000313" key="8">
    <source>
        <dbReference type="Proteomes" id="UP000288178"/>
    </source>
</evidence>
<evidence type="ECO:0000256" key="2">
    <source>
        <dbReference type="ARBA" id="ARBA00022840"/>
    </source>
</evidence>
<dbReference type="PROSITE" id="PS00675">
    <property type="entry name" value="SIGMA54_INTERACT_1"/>
    <property type="match status" value="1"/>
</dbReference>
<dbReference type="InterPro" id="IPR025944">
    <property type="entry name" value="Sigma_54_int_dom_CS"/>
</dbReference>
<dbReference type="InterPro" id="IPR058031">
    <property type="entry name" value="AAA_lid_NorR"/>
</dbReference>
<dbReference type="PROSITE" id="PS00676">
    <property type="entry name" value="SIGMA54_INTERACT_2"/>
    <property type="match status" value="1"/>
</dbReference>
<dbReference type="SUPFAM" id="SSF46689">
    <property type="entry name" value="Homeodomain-like"/>
    <property type="match status" value="1"/>
</dbReference>
<dbReference type="GO" id="GO:0006355">
    <property type="term" value="P:regulation of DNA-templated transcription"/>
    <property type="evidence" value="ECO:0007669"/>
    <property type="project" value="InterPro"/>
</dbReference>
<evidence type="ECO:0000259" key="6">
    <source>
        <dbReference type="PROSITE" id="PS50045"/>
    </source>
</evidence>
<dbReference type="AlphaFoldDB" id="A0A437JQW3"/>
<keyword evidence="3" id="KW-0805">Transcription regulation</keyword>
<dbReference type="Pfam" id="PF02954">
    <property type="entry name" value="HTH_8"/>
    <property type="match status" value="1"/>
</dbReference>
<dbReference type="SUPFAM" id="SSF55781">
    <property type="entry name" value="GAF domain-like"/>
    <property type="match status" value="1"/>
</dbReference>
<dbReference type="InterPro" id="IPR029016">
    <property type="entry name" value="GAF-like_dom_sf"/>
</dbReference>
<dbReference type="GO" id="GO:0043565">
    <property type="term" value="F:sequence-specific DNA binding"/>
    <property type="evidence" value="ECO:0007669"/>
    <property type="project" value="InterPro"/>
</dbReference>
<dbReference type="GO" id="GO:0005524">
    <property type="term" value="F:ATP binding"/>
    <property type="evidence" value="ECO:0007669"/>
    <property type="project" value="UniProtKB-KW"/>
</dbReference>
<dbReference type="PANTHER" id="PTHR32071">
    <property type="entry name" value="TRANSCRIPTIONAL REGULATORY PROTEIN"/>
    <property type="match status" value="1"/>
</dbReference>
<keyword evidence="2" id="KW-0067">ATP-binding</keyword>
<dbReference type="EMBL" id="SACT01000008">
    <property type="protein sequence ID" value="RVT49274.1"/>
    <property type="molecule type" value="Genomic_DNA"/>
</dbReference>
<dbReference type="CDD" id="cd00009">
    <property type="entry name" value="AAA"/>
    <property type="match status" value="1"/>
</dbReference>
<dbReference type="Pfam" id="PF01590">
    <property type="entry name" value="GAF"/>
    <property type="match status" value="1"/>
</dbReference>
<keyword evidence="5" id="KW-0804">Transcription</keyword>
<dbReference type="Gene3D" id="3.40.50.300">
    <property type="entry name" value="P-loop containing nucleotide triphosphate hydrolases"/>
    <property type="match status" value="1"/>
</dbReference>
<dbReference type="InterPro" id="IPR003018">
    <property type="entry name" value="GAF"/>
</dbReference>
<organism evidence="7 8">
    <name type="scientific">Rubrivivax albus</name>
    <dbReference type="NCBI Taxonomy" id="2499835"/>
    <lineage>
        <taxon>Bacteria</taxon>
        <taxon>Pseudomonadati</taxon>
        <taxon>Pseudomonadota</taxon>
        <taxon>Betaproteobacteria</taxon>
        <taxon>Burkholderiales</taxon>
        <taxon>Sphaerotilaceae</taxon>
        <taxon>Rubrivivax</taxon>
    </lineage>
</organism>
<comment type="caution">
    <text evidence="7">The sequence shown here is derived from an EMBL/GenBank/DDBJ whole genome shotgun (WGS) entry which is preliminary data.</text>
</comment>
<evidence type="ECO:0000256" key="3">
    <source>
        <dbReference type="ARBA" id="ARBA00023015"/>
    </source>
</evidence>
<dbReference type="InterPro" id="IPR000014">
    <property type="entry name" value="PAS"/>
</dbReference>
<dbReference type="InterPro" id="IPR002078">
    <property type="entry name" value="Sigma_54_int"/>
</dbReference>
<feature type="domain" description="Sigma-54 factor interaction" evidence="6">
    <location>
        <begin position="356"/>
        <end position="582"/>
    </location>
</feature>
<dbReference type="SMART" id="SM00382">
    <property type="entry name" value="AAA"/>
    <property type="match status" value="1"/>
</dbReference>
<dbReference type="Gene3D" id="3.30.450.40">
    <property type="match status" value="1"/>
</dbReference>
<dbReference type="InterPro" id="IPR025943">
    <property type="entry name" value="Sigma_54_int_dom_ATP-bd_2"/>
</dbReference>
<sequence>MPQPATSRSRRADELARPIASSLALPEQHVGLIDQSHERCQAIGLSRIERPDYAPLGRTDLTVARDRNRRLHCHAAPVMEMLFDQIVGTESMVVLCDATGTIIHSVGDDDFLAKASKVALTPGVNWSEQAKGTNAIGTALVDEVPTLVHADEHYMHANHFLTCSAAPILDPRGNILGVLDVTGDHRSYHQHTMALVKMSARMIENHWLSDDFRNALRLHFHGRVEFIGTLMEGILAVTPDGRIVGANRSALDQLGLSGAALRMQSLVSLFGTTVGALVDRFRSPLATPMAVKGPGGAGFHLHARFDWPVWSHVTDAAMGAGRRGEAVVELAPAAASPLPSVESTAPAPAAVGLAHLDTGDAQMASVLGKVRRVLDRDIPVLILGETGTGKELLARAIHRDSARAKQPFVAVNCASIPETLIEAELFGYEEGAFTGARRKGAVGKILQADGGTLFLDEIGDMPLPLQAHLLRVLQERRVTPLGSTKAVPVDVAIICATHRDLRAMIDARAFREDLYYRLNGLAVRLPALRERSDLSALVRRILDGDVQARHLRLSAEVQALFDGYAWPGNVRQLFNVLRTAAVMAGGESPITREHLPDDFLDDLRQRPPATAEAAAVPAPAPVVAASPAADGPPATMSLEAMEVEAIRRAVEQAGGNISEASKRLGISRNTIYRKLRWSQRDSS</sequence>
<dbReference type="SUPFAM" id="SSF52540">
    <property type="entry name" value="P-loop containing nucleoside triphosphate hydrolases"/>
    <property type="match status" value="1"/>
</dbReference>
<keyword evidence="4" id="KW-0238">DNA-binding</keyword>
<dbReference type="OrthoDB" id="9761705at2"/>
<evidence type="ECO:0000256" key="4">
    <source>
        <dbReference type="ARBA" id="ARBA00023125"/>
    </source>
</evidence>
<dbReference type="InterPro" id="IPR003593">
    <property type="entry name" value="AAA+_ATPase"/>
</dbReference>
<dbReference type="Gene3D" id="1.10.8.60">
    <property type="match status" value="1"/>
</dbReference>
<protein>
    <submittedName>
        <fullName evidence="7">Sigma-54-dependent Fis family transcriptional regulator</fullName>
    </submittedName>
</protein>
<dbReference type="Gene3D" id="1.10.10.60">
    <property type="entry name" value="Homeodomain-like"/>
    <property type="match status" value="1"/>
</dbReference>
<dbReference type="InterPro" id="IPR027417">
    <property type="entry name" value="P-loop_NTPase"/>
</dbReference>
<reference evidence="7 8" key="1">
    <citation type="submission" date="2019-01" db="EMBL/GenBank/DDBJ databases">
        <authorList>
            <person name="Chen W.-M."/>
        </authorList>
    </citation>
    <scope>NUCLEOTIDE SEQUENCE [LARGE SCALE GENOMIC DNA]</scope>
    <source>
        <strain evidence="7 8">ICH-3</strain>
    </source>
</reference>
<proteinExistence type="predicted"/>
<dbReference type="PROSITE" id="PS50045">
    <property type="entry name" value="SIGMA54_INTERACT_4"/>
    <property type="match status" value="1"/>
</dbReference>
<name>A0A437JQW3_9BURK</name>
<dbReference type="CDD" id="cd00130">
    <property type="entry name" value="PAS"/>
    <property type="match status" value="1"/>
</dbReference>
<keyword evidence="1" id="KW-0547">Nucleotide-binding</keyword>
<dbReference type="InterPro" id="IPR009057">
    <property type="entry name" value="Homeodomain-like_sf"/>
</dbReference>
<dbReference type="Pfam" id="PF25601">
    <property type="entry name" value="AAA_lid_14"/>
    <property type="match status" value="1"/>
</dbReference>
<dbReference type="Proteomes" id="UP000288178">
    <property type="component" value="Unassembled WGS sequence"/>
</dbReference>
<accession>A0A437JQW3</accession>
<evidence type="ECO:0000256" key="1">
    <source>
        <dbReference type="ARBA" id="ARBA00022741"/>
    </source>
</evidence>
<gene>
    <name evidence="7" type="ORF">ENE75_19535</name>
</gene>
<dbReference type="FunFam" id="3.40.50.300:FF:000006">
    <property type="entry name" value="DNA-binding transcriptional regulator NtrC"/>
    <property type="match status" value="1"/>
</dbReference>
<dbReference type="InterPro" id="IPR002197">
    <property type="entry name" value="HTH_Fis"/>
</dbReference>
<dbReference type="RefSeq" id="WP_128200025.1">
    <property type="nucleotide sequence ID" value="NZ_SACT01000008.1"/>
</dbReference>
<dbReference type="Pfam" id="PF00158">
    <property type="entry name" value="Sigma54_activat"/>
    <property type="match status" value="1"/>
</dbReference>
<dbReference type="InterPro" id="IPR025662">
    <property type="entry name" value="Sigma_54_int_dom_ATP-bd_1"/>
</dbReference>
<keyword evidence="8" id="KW-1185">Reference proteome</keyword>
<dbReference type="PRINTS" id="PR01590">
    <property type="entry name" value="HTHFIS"/>
</dbReference>
<dbReference type="PANTHER" id="PTHR32071:SF77">
    <property type="entry name" value="TRANSCRIPTIONAL REGULATORY PROTEIN"/>
    <property type="match status" value="1"/>
</dbReference>
<evidence type="ECO:0000256" key="5">
    <source>
        <dbReference type="ARBA" id="ARBA00023163"/>
    </source>
</evidence>
<dbReference type="PROSITE" id="PS00688">
    <property type="entry name" value="SIGMA54_INTERACT_3"/>
    <property type="match status" value="1"/>
</dbReference>
<evidence type="ECO:0000313" key="7">
    <source>
        <dbReference type="EMBL" id="RVT49274.1"/>
    </source>
</evidence>